<accession>C4LCX0</accession>
<evidence type="ECO:0000313" key="2">
    <source>
        <dbReference type="Proteomes" id="UP000009073"/>
    </source>
</evidence>
<dbReference type="Proteomes" id="UP000009073">
    <property type="component" value="Chromosome"/>
</dbReference>
<dbReference type="KEGG" id="tau:Tola_1057"/>
<proteinExistence type="predicted"/>
<evidence type="ECO:0000313" key="1">
    <source>
        <dbReference type="EMBL" id="ACQ92684.1"/>
    </source>
</evidence>
<protein>
    <submittedName>
        <fullName evidence="1">Uncharacterized protein</fullName>
    </submittedName>
</protein>
<dbReference type="HOGENOM" id="CLU_2453695_0_0_6"/>
<dbReference type="AlphaFoldDB" id="C4LCX0"/>
<sequence length="89" mass="10429">MLAQDIYVDLIECFYEFSNKFIGIGNNDVTYSEIMAKHSLDEKCHSTKTDPLNLMAWQYIIFPESYDGMMRAPVEKAVQEHYKNLRKEA</sequence>
<gene>
    <name evidence="1" type="ordered locus">Tola_1057</name>
</gene>
<dbReference type="STRING" id="595494.Tola_1057"/>
<reference evidence="2" key="1">
    <citation type="submission" date="2009-05" db="EMBL/GenBank/DDBJ databases">
        <title>Complete sequence of Tolumonas auensis DSM 9187.</title>
        <authorList>
            <consortium name="US DOE Joint Genome Institute"/>
            <person name="Lucas S."/>
            <person name="Copeland A."/>
            <person name="Lapidus A."/>
            <person name="Glavina del Rio T."/>
            <person name="Tice H."/>
            <person name="Bruce D."/>
            <person name="Goodwin L."/>
            <person name="Pitluck S."/>
            <person name="Chertkov O."/>
            <person name="Brettin T."/>
            <person name="Detter J.C."/>
            <person name="Han C."/>
            <person name="Larimer F."/>
            <person name="Land M."/>
            <person name="Hauser L."/>
            <person name="Kyrpides N."/>
            <person name="Mikhailova N."/>
            <person name="Spring S."/>
            <person name="Beller H."/>
        </authorList>
    </citation>
    <scope>NUCLEOTIDE SEQUENCE [LARGE SCALE GENOMIC DNA]</scope>
    <source>
        <strain evidence="2">DSM 9187 / TA4</strain>
    </source>
</reference>
<dbReference type="OrthoDB" id="9899038at2"/>
<dbReference type="RefSeq" id="WP_012729283.1">
    <property type="nucleotide sequence ID" value="NC_012691.1"/>
</dbReference>
<keyword evidence="2" id="KW-1185">Reference proteome</keyword>
<reference evidence="1 2" key="2">
    <citation type="journal article" date="2011" name="Stand. Genomic Sci.">
        <title>Complete genome sequence of Tolumonas auensis type strain (TA 4).</title>
        <authorList>
            <person name="Chertkov O."/>
            <person name="Copeland A."/>
            <person name="Lucas S."/>
            <person name="Lapidus A."/>
            <person name="Berry K.W."/>
            <person name="Detter J.C."/>
            <person name="Del Rio T.G."/>
            <person name="Hammon N."/>
            <person name="Dalin E."/>
            <person name="Tice H."/>
            <person name="Pitluck S."/>
            <person name="Richardson P."/>
            <person name="Bruce D."/>
            <person name="Goodwin L."/>
            <person name="Han C."/>
            <person name="Tapia R."/>
            <person name="Saunders E."/>
            <person name="Schmutz J."/>
            <person name="Brettin T."/>
            <person name="Larimer F."/>
            <person name="Land M."/>
            <person name="Hauser L."/>
            <person name="Spring S."/>
            <person name="Rohde M."/>
            <person name="Kyrpides N.C."/>
            <person name="Ivanova N."/>
            <person name="Goker M."/>
            <person name="Beller H.R."/>
            <person name="Klenk H.P."/>
            <person name="Woyke T."/>
        </authorList>
    </citation>
    <scope>NUCLEOTIDE SEQUENCE [LARGE SCALE GENOMIC DNA]</scope>
    <source>
        <strain evidence="2">DSM 9187 / TA4</strain>
    </source>
</reference>
<organism evidence="1 2">
    <name type="scientific">Tolumonas auensis (strain DSM 9187 / NBRC 110442 / TA 4)</name>
    <dbReference type="NCBI Taxonomy" id="595494"/>
    <lineage>
        <taxon>Bacteria</taxon>
        <taxon>Pseudomonadati</taxon>
        <taxon>Pseudomonadota</taxon>
        <taxon>Gammaproteobacteria</taxon>
        <taxon>Aeromonadales</taxon>
        <taxon>Aeromonadaceae</taxon>
        <taxon>Tolumonas</taxon>
    </lineage>
</organism>
<dbReference type="EMBL" id="CP001616">
    <property type="protein sequence ID" value="ACQ92684.1"/>
    <property type="molecule type" value="Genomic_DNA"/>
</dbReference>
<name>C4LCX0_TOLAT</name>